<evidence type="ECO:0000259" key="9">
    <source>
        <dbReference type="Pfam" id="PF02308"/>
    </source>
</evidence>
<keyword evidence="5 7" id="KW-1133">Transmembrane helix</keyword>
<keyword evidence="7" id="KW-0997">Cell inner membrane</keyword>
<evidence type="ECO:0000256" key="3">
    <source>
        <dbReference type="ARBA" id="ARBA00022475"/>
    </source>
</evidence>
<sequence>MDQILADIFPATQIPYPVIIARFCGAIFFGGLIGFEREARDKAAGLRTHILISLASAVFAIISIESAHMPGLSDAQVRIDPLRVVEAVTAGVAFLAAGTIILSQGEVRGLTTGAGMWLAGAIGLALGFGHWLIAAFALAAGLTVLYAVGKLENAYKSKRPPVAEPEMSRKDNKSRQAK</sequence>
<dbReference type="PANTHER" id="PTHR33778">
    <property type="entry name" value="PROTEIN MGTC"/>
    <property type="match status" value="1"/>
</dbReference>
<keyword evidence="6 7" id="KW-0472">Membrane</keyword>
<keyword evidence="11" id="KW-1185">Reference proteome</keyword>
<dbReference type="PRINTS" id="PR01837">
    <property type="entry name" value="MGTCSAPBPROT"/>
</dbReference>
<dbReference type="PANTHER" id="PTHR33778:SF1">
    <property type="entry name" value="MAGNESIUM TRANSPORTER YHID-RELATED"/>
    <property type="match status" value="1"/>
</dbReference>
<evidence type="ECO:0000256" key="7">
    <source>
        <dbReference type="RuleBase" id="RU365041"/>
    </source>
</evidence>
<evidence type="ECO:0000256" key="6">
    <source>
        <dbReference type="ARBA" id="ARBA00023136"/>
    </source>
</evidence>
<feature type="region of interest" description="Disordered" evidence="8">
    <location>
        <begin position="158"/>
        <end position="178"/>
    </location>
</feature>
<feature type="transmembrane region" description="Helical" evidence="7">
    <location>
        <begin position="84"/>
        <end position="102"/>
    </location>
</feature>
<dbReference type="Proteomes" id="UP000585507">
    <property type="component" value="Unassembled WGS sequence"/>
</dbReference>
<feature type="transmembrane region" description="Helical" evidence="7">
    <location>
        <begin position="46"/>
        <end position="64"/>
    </location>
</feature>
<dbReference type="AlphaFoldDB" id="A0A7W8UFD4"/>
<comment type="subcellular location">
    <subcellularLocation>
        <location evidence="7">Cell inner membrane</location>
        <topology evidence="7">Multi-pass membrane protein</topology>
    </subcellularLocation>
    <subcellularLocation>
        <location evidence="1">Cell membrane</location>
        <topology evidence="1">Multi-pass membrane protein</topology>
    </subcellularLocation>
</comment>
<accession>A0A7W8UFD4</accession>
<feature type="domain" description="MgtC/SapB/SrpB/YhiD N-terminal" evidence="9">
    <location>
        <begin position="25"/>
        <end position="153"/>
    </location>
</feature>
<proteinExistence type="inferred from homology"/>
<dbReference type="GO" id="GO:0005886">
    <property type="term" value="C:plasma membrane"/>
    <property type="evidence" value="ECO:0007669"/>
    <property type="project" value="UniProtKB-SubCell"/>
</dbReference>
<keyword evidence="4 7" id="KW-0812">Transmembrane</keyword>
<dbReference type="InterPro" id="IPR049177">
    <property type="entry name" value="MgtC_SapB_SrpB_YhiD_N"/>
</dbReference>
<evidence type="ECO:0000256" key="1">
    <source>
        <dbReference type="ARBA" id="ARBA00004651"/>
    </source>
</evidence>
<feature type="compositionally biased region" description="Basic and acidic residues" evidence="8">
    <location>
        <begin position="166"/>
        <end position="178"/>
    </location>
</feature>
<dbReference type="RefSeq" id="WP_083925925.1">
    <property type="nucleotide sequence ID" value="NZ_JACHBK010000012.1"/>
</dbReference>
<evidence type="ECO:0000256" key="2">
    <source>
        <dbReference type="ARBA" id="ARBA00009298"/>
    </source>
</evidence>
<evidence type="ECO:0000313" key="11">
    <source>
        <dbReference type="Proteomes" id="UP000585507"/>
    </source>
</evidence>
<dbReference type="InterPro" id="IPR003416">
    <property type="entry name" value="MgtC/SapB/SrpB/YhiD_fam"/>
</dbReference>
<evidence type="ECO:0000256" key="5">
    <source>
        <dbReference type="ARBA" id="ARBA00022989"/>
    </source>
</evidence>
<comment type="similarity">
    <text evidence="2 7">Belongs to the MgtC/SapB family.</text>
</comment>
<feature type="transmembrane region" description="Helical" evidence="7">
    <location>
        <begin position="132"/>
        <end position="149"/>
    </location>
</feature>
<reference evidence="10 11" key="1">
    <citation type="submission" date="2020-08" db="EMBL/GenBank/DDBJ databases">
        <title>Genomic Encyclopedia of Type Strains, Phase IV (KMG-V): Genome sequencing to study the core and pangenomes of soil and plant-associated prokaryotes.</title>
        <authorList>
            <person name="Whitman W."/>
        </authorList>
    </citation>
    <scope>NUCLEOTIDE SEQUENCE [LARGE SCALE GENOMIC DNA]</scope>
    <source>
        <strain evidence="10 11">SEMIA 4084</strain>
    </source>
</reference>
<organism evidence="10 11">
    <name type="scientific">Rhizobium giardinii</name>
    <dbReference type="NCBI Taxonomy" id="56731"/>
    <lineage>
        <taxon>Bacteria</taxon>
        <taxon>Pseudomonadati</taxon>
        <taxon>Pseudomonadota</taxon>
        <taxon>Alphaproteobacteria</taxon>
        <taxon>Hyphomicrobiales</taxon>
        <taxon>Rhizobiaceae</taxon>
        <taxon>Rhizobium/Agrobacterium group</taxon>
        <taxon>Rhizobium</taxon>
    </lineage>
</organism>
<gene>
    <name evidence="10" type="ORF">GGD55_004944</name>
</gene>
<feature type="transmembrane region" description="Helical" evidence="7">
    <location>
        <begin position="14"/>
        <end position="34"/>
    </location>
</feature>
<protein>
    <recommendedName>
        <fullName evidence="7">Protein MgtC</fullName>
    </recommendedName>
</protein>
<dbReference type="Pfam" id="PF02308">
    <property type="entry name" value="MgtC"/>
    <property type="match status" value="1"/>
</dbReference>
<dbReference type="EMBL" id="JACHBK010000012">
    <property type="protein sequence ID" value="MBB5538223.1"/>
    <property type="molecule type" value="Genomic_DNA"/>
</dbReference>
<evidence type="ECO:0000313" key="10">
    <source>
        <dbReference type="EMBL" id="MBB5538223.1"/>
    </source>
</evidence>
<name>A0A7W8UFD4_9HYPH</name>
<evidence type="ECO:0000256" key="4">
    <source>
        <dbReference type="ARBA" id="ARBA00022692"/>
    </source>
</evidence>
<evidence type="ECO:0000256" key="8">
    <source>
        <dbReference type="SAM" id="MobiDB-lite"/>
    </source>
</evidence>
<keyword evidence="3" id="KW-1003">Cell membrane</keyword>
<comment type="caution">
    <text evidence="10">The sequence shown here is derived from an EMBL/GenBank/DDBJ whole genome shotgun (WGS) entry which is preliminary data.</text>
</comment>